<keyword evidence="4" id="KW-1185">Reference proteome</keyword>
<dbReference type="CDD" id="cd16935">
    <property type="entry name" value="HATPase_AgrC-ComD-like"/>
    <property type="match status" value="1"/>
</dbReference>
<organism evidence="3 4">
    <name type="scientific">Sellimonas caecigallum</name>
    <dbReference type="NCBI Taxonomy" id="2592333"/>
    <lineage>
        <taxon>Bacteria</taxon>
        <taxon>Bacillati</taxon>
        <taxon>Bacillota</taxon>
        <taxon>Clostridia</taxon>
        <taxon>Lachnospirales</taxon>
        <taxon>Lachnospiraceae</taxon>
        <taxon>Sellimonas</taxon>
    </lineage>
</organism>
<keyword evidence="1" id="KW-0812">Transmembrane</keyword>
<dbReference type="PANTHER" id="PTHR40448">
    <property type="entry name" value="TWO-COMPONENT SENSOR HISTIDINE KINASE"/>
    <property type="match status" value="1"/>
</dbReference>
<feature type="transmembrane region" description="Helical" evidence="1">
    <location>
        <begin position="94"/>
        <end position="115"/>
    </location>
</feature>
<feature type="transmembrane region" description="Helical" evidence="1">
    <location>
        <begin position="62"/>
        <end position="82"/>
    </location>
</feature>
<keyword evidence="1" id="KW-1133">Transmembrane helix</keyword>
<feature type="transmembrane region" description="Helical" evidence="1">
    <location>
        <begin position="165"/>
        <end position="186"/>
    </location>
</feature>
<sequence length="442" mass="52997">MRWDIHTVILILLSMFEMWMCWQVLYWTVLEKQDLKNWRKVMIWGNIIGLGILLGINRRMIYFSHIMFIFSVLVTMLCVFLIKKKQFLFIIETTIWYLAGIAFLDFFFAFISMTIFETDFYRFIYYTPSKPGAQIILLLFSRGSVFIVFRKIWKRQRINLEEWKSWLAVGCILLCVLLRGYQFLLYDMATGIKDMHGWSAAVSMLGIFVITGGIWGVIYRFKMMEKENQTLLVKEEMMRQNQMEMKALMDQNQILIHDIKNYLLTLRCYAKEKDWEKLNRYLDELCEEFRTNKIVSWTHIQMLDMLLAQKKQEAEKEQIEVYIEETVLGNLPFMEREICSMFGNLLDNAIEACQKVQGKKRWIKIRTNKQKNMLCIVIENSIDKKPIEKNGELISEKEDKRIHGYGLKSVKRIVEKYRGTFQYEIQEDFFNIKIIFFNLTYN</sequence>
<comment type="caution">
    <text evidence="3">The sequence shown here is derived from an EMBL/GenBank/DDBJ whole genome shotgun (WGS) entry which is preliminary data.</text>
</comment>
<dbReference type="Pfam" id="PF14501">
    <property type="entry name" value="HATPase_c_5"/>
    <property type="match status" value="1"/>
</dbReference>
<feature type="transmembrane region" description="Helical" evidence="1">
    <location>
        <begin position="198"/>
        <end position="219"/>
    </location>
</feature>
<proteinExistence type="predicted"/>
<dbReference type="PANTHER" id="PTHR40448:SF1">
    <property type="entry name" value="TWO-COMPONENT SENSOR HISTIDINE KINASE"/>
    <property type="match status" value="1"/>
</dbReference>
<dbReference type="EMBL" id="VIRV01000021">
    <property type="protein sequence ID" value="MBY0759657.1"/>
    <property type="molecule type" value="Genomic_DNA"/>
</dbReference>
<evidence type="ECO:0000259" key="2">
    <source>
        <dbReference type="Pfam" id="PF14501"/>
    </source>
</evidence>
<feature type="transmembrane region" description="Helical" evidence="1">
    <location>
        <begin position="6"/>
        <end position="29"/>
    </location>
</feature>
<evidence type="ECO:0000313" key="3">
    <source>
        <dbReference type="EMBL" id="MBY0759657.1"/>
    </source>
</evidence>
<evidence type="ECO:0000256" key="1">
    <source>
        <dbReference type="SAM" id="Phobius"/>
    </source>
</evidence>
<dbReference type="InterPro" id="IPR036890">
    <property type="entry name" value="HATPase_C_sf"/>
</dbReference>
<dbReference type="Proteomes" id="UP000779049">
    <property type="component" value="Unassembled WGS sequence"/>
</dbReference>
<name>A0ABS7L9J3_9FIRM</name>
<dbReference type="Gene3D" id="3.30.565.10">
    <property type="entry name" value="Histidine kinase-like ATPase, C-terminal domain"/>
    <property type="match status" value="1"/>
</dbReference>
<accession>A0ABS7L9J3</accession>
<evidence type="ECO:0000313" key="4">
    <source>
        <dbReference type="Proteomes" id="UP000779049"/>
    </source>
</evidence>
<gene>
    <name evidence="3" type="ORF">FLB61_11285</name>
</gene>
<dbReference type="InterPro" id="IPR032834">
    <property type="entry name" value="NatK-like_C"/>
</dbReference>
<reference evidence="3 4" key="1">
    <citation type="journal article" date="2020" name="New Microbes New Infect">
        <title>Sellimonas caecigallum sp. nov., description and genome sequence of a new member of the Sellimonas genus isolated from the cecum of feral chicken.</title>
        <authorList>
            <person name="Wongkuna S."/>
            <person name="Ghimire S."/>
            <person name="Antony L."/>
            <person name="Chankhamhaengdecha S."/>
            <person name="Janvilisri T."/>
            <person name="Scaria J."/>
        </authorList>
    </citation>
    <scope>NUCLEOTIDE SEQUENCE [LARGE SCALE GENOMIC DNA]</scope>
    <source>
        <strain evidence="3 4">SW451</strain>
    </source>
</reference>
<keyword evidence="1" id="KW-0472">Membrane</keyword>
<protein>
    <submittedName>
        <fullName evidence="3">GHKL domain-containing protein</fullName>
    </submittedName>
</protein>
<dbReference type="RefSeq" id="WP_221920220.1">
    <property type="nucleotide sequence ID" value="NZ_CP173660.1"/>
</dbReference>
<feature type="domain" description="Sensor histidine kinase NatK-like C-terminal" evidence="2">
    <location>
        <begin position="337"/>
        <end position="436"/>
    </location>
</feature>
<dbReference type="SUPFAM" id="SSF55874">
    <property type="entry name" value="ATPase domain of HSP90 chaperone/DNA topoisomerase II/histidine kinase"/>
    <property type="match status" value="1"/>
</dbReference>
<feature type="transmembrane region" description="Helical" evidence="1">
    <location>
        <begin position="135"/>
        <end position="153"/>
    </location>
</feature>